<dbReference type="Pfam" id="PF06293">
    <property type="entry name" value="Kdo"/>
    <property type="match status" value="1"/>
</dbReference>
<evidence type="ECO:0000256" key="2">
    <source>
        <dbReference type="ARBA" id="ARBA00004496"/>
    </source>
</evidence>
<evidence type="ECO:0000256" key="10">
    <source>
        <dbReference type="ARBA" id="ARBA00022490"/>
    </source>
</evidence>
<dbReference type="VEuPathDB" id="FungiDB:GWK60_F07953"/>
<dbReference type="GO" id="GO:0000781">
    <property type="term" value="C:chromosome, telomeric region"/>
    <property type="evidence" value="ECO:0007669"/>
    <property type="project" value="UniProtKB-SubCell"/>
</dbReference>
<comment type="catalytic activity">
    <reaction evidence="26">
        <text>L-threonyl-[protein] + ATP = O-phospho-L-threonyl-[protein] + ADP + H(+)</text>
        <dbReference type="Rhea" id="RHEA:46608"/>
        <dbReference type="Rhea" id="RHEA-COMP:11060"/>
        <dbReference type="Rhea" id="RHEA-COMP:11605"/>
        <dbReference type="ChEBI" id="CHEBI:15378"/>
        <dbReference type="ChEBI" id="CHEBI:30013"/>
        <dbReference type="ChEBI" id="CHEBI:30616"/>
        <dbReference type="ChEBI" id="CHEBI:61977"/>
        <dbReference type="ChEBI" id="CHEBI:456216"/>
        <dbReference type="EC" id="2.7.11.1"/>
    </reaction>
</comment>
<keyword evidence="18" id="KW-0067">ATP-binding</keyword>
<dbReference type="GO" id="GO:0004674">
    <property type="term" value="F:protein serine/threonine kinase activity"/>
    <property type="evidence" value="ECO:0007669"/>
    <property type="project" value="UniProtKB-KW"/>
</dbReference>
<sequence length="266" mass="30718">MSQEIVDRVRNYLSPNIPVTPISQGAEAVVFTTSVHPYLPENCNSNEKYIIKYRSPKRYRHPVIDKSLTKHRTLGEARLLSKLYTIEGLHVPKLIACDAYNGYLWLEFLGEDLPENFGYSNLKNFLWMYDAKNDPYCEVVKRALIEVGEQIGKLHWNDYCHGDLTSSNIVMVHSDTDSHHWVPHLIDFGLGSTTTMVEDKGVDIYVLERAILSTHSQHAEQYIEWMLDGFKSVYEKNGKLGKKKLDELLKRFAEVRLRGRKRSMIG</sequence>
<keyword evidence="12" id="KW-0597">Phosphoprotein</keyword>
<dbReference type="FunFam" id="1.10.510.10:FF:000745">
    <property type="entry name" value="Serine/threonine-protein kinase BUD32"/>
    <property type="match status" value="1"/>
</dbReference>
<dbReference type="GO" id="GO:0008033">
    <property type="term" value="P:tRNA processing"/>
    <property type="evidence" value="ECO:0007669"/>
    <property type="project" value="UniProtKB-KW"/>
</dbReference>
<keyword evidence="9" id="KW-0158">Chromosome</keyword>
<evidence type="ECO:0000256" key="24">
    <source>
        <dbReference type="ARBA" id="ARBA00030980"/>
    </source>
</evidence>
<dbReference type="GO" id="GO:0016887">
    <property type="term" value="F:ATP hydrolysis activity"/>
    <property type="evidence" value="ECO:0007669"/>
    <property type="project" value="EnsemblFungi"/>
</dbReference>
<dbReference type="PROSITE" id="PS00109">
    <property type="entry name" value="PROTEIN_KINASE_TYR"/>
    <property type="match status" value="1"/>
</dbReference>
<evidence type="ECO:0000256" key="18">
    <source>
        <dbReference type="ARBA" id="ARBA00022840"/>
    </source>
</evidence>
<evidence type="ECO:0000256" key="6">
    <source>
        <dbReference type="ARBA" id="ARBA00012513"/>
    </source>
</evidence>
<dbReference type="GO" id="GO:0000722">
    <property type="term" value="P:telomere maintenance via recombination"/>
    <property type="evidence" value="ECO:0007669"/>
    <property type="project" value="EnsemblFungi"/>
</dbReference>
<accession>A0A0W0E057</accession>
<dbReference type="VEuPathDB" id="FungiDB:GVI51_F07975"/>
<evidence type="ECO:0000256" key="8">
    <source>
        <dbReference type="ARBA" id="ARBA00019973"/>
    </source>
</evidence>
<dbReference type="GO" id="GO:0005829">
    <property type="term" value="C:cytosol"/>
    <property type="evidence" value="ECO:0007669"/>
    <property type="project" value="TreeGrafter"/>
</dbReference>
<dbReference type="SUPFAM" id="SSF56112">
    <property type="entry name" value="Protein kinase-like (PK-like)"/>
    <property type="match status" value="1"/>
</dbReference>
<evidence type="ECO:0000313" key="29">
    <source>
        <dbReference type="Proteomes" id="UP000054886"/>
    </source>
</evidence>
<dbReference type="OrthoDB" id="3399at2759"/>
<evidence type="ECO:0000313" key="28">
    <source>
        <dbReference type="EMBL" id="KTA95756.1"/>
    </source>
</evidence>
<evidence type="ECO:0000256" key="11">
    <source>
        <dbReference type="ARBA" id="ARBA00022527"/>
    </source>
</evidence>
<evidence type="ECO:0000256" key="9">
    <source>
        <dbReference type="ARBA" id="ARBA00022454"/>
    </source>
</evidence>
<dbReference type="EC" id="2.7.11.1" evidence="6"/>
<keyword evidence="23" id="KW-0539">Nucleus</keyword>
<dbReference type="GO" id="GO:0005524">
    <property type="term" value="F:ATP binding"/>
    <property type="evidence" value="ECO:0007669"/>
    <property type="project" value="UniProtKB-KW"/>
</dbReference>
<dbReference type="GO" id="GO:0045944">
    <property type="term" value="P:positive regulation of transcription by RNA polymerase II"/>
    <property type="evidence" value="ECO:0007669"/>
    <property type="project" value="EnsemblFungi"/>
</dbReference>
<proteinExistence type="inferred from homology"/>
<dbReference type="Gene3D" id="3.30.200.20">
    <property type="entry name" value="Phosphorylase Kinase, domain 1"/>
    <property type="match status" value="1"/>
</dbReference>
<dbReference type="InterPro" id="IPR022495">
    <property type="entry name" value="Bud32"/>
</dbReference>
<comment type="subunit">
    <text evidence="5">Component of the EKC/KEOPS complex composed of at least BUD32, CGI121, GON7, KAE1 and PCC1; the whole complex dimerizes.</text>
</comment>
<evidence type="ECO:0000256" key="20">
    <source>
        <dbReference type="ARBA" id="ARBA00023015"/>
    </source>
</evidence>
<evidence type="ECO:0000256" key="21">
    <source>
        <dbReference type="ARBA" id="ARBA00023159"/>
    </source>
</evidence>
<comment type="caution">
    <text evidence="28">The sequence shown here is derived from an EMBL/GenBank/DDBJ whole genome shotgun (WGS) entry which is preliminary data.</text>
</comment>
<keyword evidence="21" id="KW-0010">Activator</keyword>
<evidence type="ECO:0000256" key="3">
    <source>
        <dbReference type="ARBA" id="ARBA00004574"/>
    </source>
</evidence>
<keyword evidence="19" id="KW-0779">Telomere</keyword>
<keyword evidence="15" id="KW-0547">Nucleotide-binding</keyword>
<organism evidence="28 29">
    <name type="scientific">Candida glabrata</name>
    <name type="common">Yeast</name>
    <name type="synonym">Torulopsis glabrata</name>
    <dbReference type="NCBI Taxonomy" id="5478"/>
    <lineage>
        <taxon>Eukaryota</taxon>
        <taxon>Fungi</taxon>
        <taxon>Dikarya</taxon>
        <taxon>Ascomycota</taxon>
        <taxon>Saccharomycotina</taxon>
        <taxon>Saccharomycetes</taxon>
        <taxon>Saccharomycetales</taxon>
        <taxon>Saccharomycetaceae</taxon>
        <taxon>Nakaseomyces</taxon>
    </lineage>
</organism>
<keyword evidence="17" id="KW-0378">Hydrolase</keyword>
<keyword evidence="10" id="KW-0963">Cytoplasm</keyword>
<evidence type="ECO:0000256" key="16">
    <source>
        <dbReference type="ARBA" id="ARBA00022777"/>
    </source>
</evidence>
<dbReference type="PANTHER" id="PTHR12209">
    <property type="entry name" value="NON-SPECIFIC SERINE/THREONINE PROTEIN KINASE"/>
    <property type="match status" value="1"/>
</dbReference>
<dbReference type="EMBL" id="LLZZ01000181">
    <property type="protein sequence ID" value="KTA95756.1"/>
    <property type="molecule type" value="Genomic_DNA"/>
</dbReference>
<evidence type="ECO:0000256" key="12">
    <source>
        <dbReference type="ARBA" id="ARBA00022553"/>
    </source>
</evidence>
<evidence type="ECO:0000256" key="27">
    <source>
        <dbReference type="ARBA" id="ARBA00048679"/>
    </source>
</evidence>
<comment type="subcellular location">
    <subcellularLocation>
        <location evidence="3">Chromosome</location>
        <location evidence="3">Telomere</location>
    </subcellularLocation>
    <subcellularLocation>
        <location evidence="2">Cytoplasm</location>
    </subcellularLocation>
    <subcellularLocation>
        <location evidence="1">Nucleus</location>
    </subcellularLocation>
</comment>
<evidence type="ECO:0000256" key="25">
    <source>
        <dbReference type="ARBA" id="ARBA00033194"/>
    </source>
</evidence>
<evidence type="ECO:0000256" key="4">
    <source>
        <dbReference type="ARBA" id="ARBA00010630"/>
    </source>
</evidence>
<keyword evidence="13" id="KW-0808">Transferase</keyword>
<evidence type="ECO:0000256" key="23">
    <source>
        <dbReference type="ARBA" id="ARBA00023242"/>
    </source>
</evidence>
<name>A0A0W0E057_CANGB</name>
<dbReference type="Gene3D" id="1.10.510.10">
    <property type="entry name" value="Transferase(Phosphotransferase) domain 1"/>
    <property type="match status" value="1"/>
</dbReference>
<dbReference type="InterPro" id="IPR000719">
    <property type="entry name" value="Prot_kinase_dom"/>
</dbReference>
<evidence type="ECO:0000256" key="1">
    <source>
        <dbReference type="ARBA" id="ARBA00004123"/>
    </source>
</evidence>
<protein>
    <recommendedName>
        <fullName evidence="8">EKC/KEOPS complex subunit BUD32</fullName>
        <ecNumber evidence="6">2.7.11.1</ecNumber>
    </recommendedName>
    <alternativeName>
        <fullName evidence="24 25">Atypical Serine/threonine protein kinase BUD32</fullName>
    </alternativeName>
    <alternativeName>
        <fullName evidence="7">EKC/KEOPS complex subunit bud32</fullName>
    </alternativeName>
</protein>
<dbReference type="GO" id="GO:0000408">
    <property type="term" value="C:EKC/KEOPS complex"/>
    <property type="evidence" value="ECO:0007669"/>
    <property type="project" value="EnsemblFungi"/>
</dbReference>
<dbReference type="VEuPathDB" id="FungiDB:GW608_F07953"/>
<evidence type="ECO:0000256" key="19">
    <source>
        <dbReference type="ARBA" id="ARBA00022895"/>
    </source>
</evidence>
<dbReference type="PROSITE" id="PS50011">
    <property type="entry name" value="PROTEIN_KINASE_DOM"/>
    <property type="match status" value="1"/>
</dbReference>
<evidence type="ECO:0000256" key="14">
    <source>
        <dbReference type="ARBA" id="ARBA00022694"/>
    </source>
</evidence>
<dbReference type="OMA" id="HKLYMEY"/>
<keyword evidence="11" id="KW-0723">Serine/threonine-protein kinase</keyword>
<reference evidence="28 29" key="1">
    <citation type="submission" date="2015-10" db="EMBL/GenBank/DDBJ databases">
        <title>Draft genomes sequences of Candida glabrata isolates 1A, 1B, 2A, 2B, 3A and 3B.</title>
        <authorList>
            <person name="Haavelsrud O.E."/>
            <person name="Gaustad P."/>
        </authorList>
    </citation>
    <scope>NUCLEOTIDE SEQUENCE [LARGE SCALE GENOMIC DNA]</scope>
    <source>
        <strain evidence="28">910700640</strain>
    </source>
</reference>
<evidence type="ECO:0000256" key="5">
    <source>
        <dbReference type="ARBA" id="ARBA00011534"/>
    </source>
</evidence>
<dbReference type="GO" id="GO:0070525">
    <property type="term" value="P:tRNA threonylcarbamoyladenosine metabolic process"/>
    <property type="evidence" value="ECO:0007669"/>
    <property type="project" value="EnsemblFungi"/>
</dbReference>
<evidence type="ECO:0000256" key="22">
    <source>
        <dbReference type="ARBA" id="ARBA00023163"/>
    </source>
</evidence>
<dbReference type="InterPro" id="IPR008266">
    <property type="entry name" value="Tyr_kinase_AS"/>
</dbReference>
<dbReference type="VEuPathDB" id="FungiDB:B1J91_F08415g"/>
<dbReference type="AlphaFoldDB" id="A0A0W0E057"/>
<dbReference type="SMR" id="A0A0W0E057"/>
<comment type="similarity">
    <text evidence="4">Belongs to the protein kinase superfamily. BUD32 family.</text>
</comment>
<dbReference type="NCBIfam" id="TIGR03724">
    <property type="entry name" value="arch_bud32"/>
    <property type="match status" value="1"/>
</dbReference>
<dbReference type="GO" id="GO:0005634">
    <property type="term" value="C:nucleus"/>
    <property type="evidence" value="ECO:0007669"/>
    <property type="project" value="UniProtKB-SubCell"/>
</dbReference>
<dbReference type="FunFam" id="3.30.200.20:FF:000639">
    <property type="entry name" value="Serine/threonine-protein kinase BUD32"/>
    <property type="match status" value="1"/>
</dbReference>
<comment type="catalytic activity">
    <reaction evidence="27">
        <text>L-seryl-[protein] + ATP = O-phospho-L-seryl-[protein] + ADP + H(+)</text>
        <dbReference type="Rhea" id="RHEA:17989"/>
        <dbReference type="Rhea" id="RHEA-COMP:9863"/>
        <dbReference type="Rhea" id="RHEA-COMP:11604"/>
        <dbReference type="ChEBI" id="CHEBI:15378"/>
        <dbReference type="ChEBI" id="CHEBI:29999"/>
        <dbReference type="ChEBI" id="CHEBI:30616"/>
        <dbReference type="ChEBI" id="CHEBI:83421"/>
        <dbReference type="ChEBI" id="CHEBI:456216"/>
        <dbReference type="EC" id="2.7.11.1"/>
    </reaction>
</comment>
<dbReference type="Proteomes" id="UP000054886">
    <property type="component" value="Unassembled WGS sequence"/>
</dbReference>
<keyword evidence="22" id="KW-0804">Transcription</keyword>
<dbReference type="InterPro" id="IPR011009">
    <property type="entry name" value="Kinase-like_dom_sf"/>
</dbReference>
<evidence type="ECO:0000256" key="17">
    <source>
        <dbReference type="ARBA" id="ARBA00022801"/>
    </source>
</evidence>
<keyword evidence="14" id="KW-0819">tRNA processing</keyword>
<gene>
    <name evidence="28" type="ORF">AO440_001454</name>
</gene>
<evidence type="ECO:0000256" key="26">
    <source>
        <dbReference type="ARBA" id="ARBA00047899"/>
    </source>
</evidence>
<evidence type="ECO:0000256" key="15">
    <source>
        <dbReference type="ARBA" id="ARBA00022741"/>
    </source>
</evidence>
<evidence type="ECO:0000256" key="13">
    <source>
        <dbReference type="ARBA" id="ARBA00022679"/>
    </source>
</evidence>
<dbReference type="VEuPathDB" id="FungiDB:CAGL0F08415g"/>
<keyword evidence="16" id="KW-0418">Kinase</keyword>
<keyword evidence="20" id="KW-0805">Transcription regulation</keyword>
<dbReference type="PANTHER" id="PTHR12209:SF0">
    <property type="entry name" value="EKC_KEOPS COMPLEX SUBUNIT TP53RK"/>
    <property type="match status" value="1"/>
</dbReference>
<dbReference type="PhylomeDB" id="A0A0W0E057"/>
<evidence type="ECO:0000256" key="7">
    <source>
        <dbReference type="ARBA" id="ARBA00013948"/>
    </source>
</evidence>